<keyword evidence="9" id="KW-1185">Reference proteome</keyword>
<dbReference type="PANTHER" id="PTHR11932">
    <property type="entry name" value="CULLIN"/>
    <property type="match status" value="1"/>
</dbReference>
<feature type="domain" description="Cullin family profile" evidence="7">
    <location>
        <begin position="417"/>
        <end position="625"/>
    </location>
</feature>
<comment type="caution">
    <text evidence="8">The sequence shown here is derived from an EMBL/GenBank/DDBJ whole genome shotgun (WGS) entry which is preliminary data.</text>
</comment>
<organism evidence="8 9">
    <name type="scientific">Steinernema carpocapsae</name>
    <name type="common">Entomopathogenic nematode</name>
    <dbReference type="NCBI Taxonomy" id="34508"/>
    <lineage>
        <taxon>Eukaryota</taxon>
        <taxon>Metazoa</taxon>
        <taxon>Ecdysozoa</taxon>
        <taxon>Nematoda</taxon>
        <taxon>Chromadorea</taxon>
        <taxon>Rhabditida</taxon>
        <taxon>Tylenchina</taxon>
        <taxon>Panagrolaimomorpha</taxon>
        <taxon>Strongyloidoidea</taxon>
        <taxon>Steinernematidae</taxon>
        <taxon>Steinernema</taxon>
    </lineage>
</organism>
<dbReference type="PROSITE" id="PS50069">
    <property type="entry name" value="CULLIN_2"/>
    <property type="match status" value="1"/>
</dbReference>
<dbReference type="SUPFAM" id="SSF75632">
    <property type="entry name" value="Cullin homology domain"/>
    <property type="match status" value="1"/>
</dbReference>
<dbReference type="SUPFAM" id="SSF74788">
    <property type="entry name" value="Cullin repeat-like"/>
    <property type="match status" value="1"/>
</dbReference>
<keyword evidence="3" id="KW-0833">Ubl conjugation pathway</keyword>
<keyword evidence="2" id="KW-1017">Isopeptide bond</keyword>
<name>A0A4U5M3P4_STECR</name>
<evidence type="ECO:0000256" key="2">
    <source>
        <dbReference type="ARBA" id="ARBA00022499"/>
    </source>
</evidence>
<reference evidence="8 9" key="1">
    <citation type="journal article" date="2015" name="Genome Biol.">
        <title>Comparative genomics of Steinernema reveals deeply conserved gene regulatory networks.</title>
        <authorList>
            <person name="Dillman A.R."/>
            <person name="Macchietto M."/>
            <person name="Porter C.F."/>
            <person name="Rogers A."/>
            <person name="Williams B."/>
            <person name="Antoshechkin I."/>
            <person name="Lee M.M."/>
            <person name="Goodwin Z."/>
            <person name="Lu X."/>
            <person name="Lewis E.E."/>
            <person name="Goodrich-Blair H."/>
            <person name="Stock S.P."/>
            <person name="Adams B.J."/>
            <person name="Sternberg P.W."/>
            <person name="Mortazavi A."/>
        </authorList>
    </citation>
    <scope>NUCLEOTIDE SEQUENCE [LARGE SCALE GENOMIC DNA]</scope>
    <source>
        <strain evidence="8 9">ALL</strain>
    </source>
</reference>
<dbReference type="OrthoDB" id="27073at2759"/>
<dbReference type="STRING" id="34508.A0A4U5M3P4"/>
<sequence length="647" mass="75147">MAPRYTLDQAWEQIRGGLLKIFNHEPMDVHEYMTHYSIVYNYCVASVSSSNAQITMVGGGEGRLMYQAFERCLQDYIRQEFQKIYEVAEEEAQLNNYARLWAKYEFSTKVLDGIFRYLDRHWIKRIIEDELDSNVYRVQTLCMVSWSKVLFEANGINIVRPAMALLKQDRDGVNGVNMDLLRRVADTFVAMGIQYKNEEDSVQNFTDDIEYDSDGIKTTEREQLKIYEDEFQKPLLEDTYLYYKDESNLFCSKDILTYMAKVKERIQEEVTRSNRYFYAQITTKRIKKKVEHAFIEDHLDTFQNAFQNLLKENAFSDLTLMYDLCHLVETAIADLKTGFRTFVIERGNEMMAEIAEADQNDPKVYIDTILKFHERYSSIVQNAFKGDNGFEKDFTDACIDVVNTNCITKKFNSRMGKSAEMLARFVDGVMKKGGNKDNEDTEHIFEKVMHVFRLLKDKDLFQKYYNRFYARRLLLDQSVNDDTEGAMITRLKNACGHEYTHTTQKMFADITKSKELTANFKQQEVGKIKTDANILVLGTGTWPLTQAKTFEVPPVLAEAMSAFTAYYTHQHQGRKLTWLLGQSRGEVTYKATSKMYTFVVTASQIAVLFKFNEAVAISFTALQDELCPHLHPGFSRQGRPPEAPNRR</sequence>
<dbReference type="EMBL" id="AZBU02000010">
    <property type="protein sequence ID" value="TKR63388.1"/>
    <property type="molecule type" value="Genomic_DNA"/>
</dbReference>
<dbReference type="FunFam" id="1.20.1310.10:FF:000002">
    <property type="entry name" value="cullin-3 isoform X1"/>
    <property type="match status" value="1"/>
</dbReference>
<dbReference type="InterPro" id="IPR045093">
    <property type="entry name" value="Cullin"/>
</dbReference>
<dbReference type="SMART" id="SM00182">
    <property type="entry name" value="CULLIN"/>
    <property type="match status" value="1"/>
</dbReference>
<dbReference type="AlphaFoldDB" id="A0A4U5M3P4"/>
<evidence type="ECO:0000256" key="6">
    <source>
        <dbReference type="RuleBase" id="RU003829"/>
    </source>
</evidence>
<gene>
    <name evidence="8" type="ORF">L596_027226</name>
</gene>
<evidence type="ECO:0000256" key="3">
    <source>
        <dbReference type="ARBA" id="ARBA00022786"/>
    </source>
</evidence>
<dbReference type="Pfam" id="PF00888">
    <property type="entry name" value="Cullin"/>
    <property type="match status" value="1"/>
</dbReference>
<evidence type="ECO:0000259" key="7">
    <source>
        <dbReference type="PROSITE" id="PS50069"/>
    </source>
</evidence>
<dbReference type="InterPro" id="IPR059120">
    <property type="entry name" value="Cullin-like_AB"/>
</dbReference>
<dbReference type="FunFam" id="1.20.1310.10:FF:000019">
    <property type="entry name" value="Cullin 1"/>
    <property type="match status" value="1"/>
</dbReference>
<dbReference type="Proteomes" id="UP000298663">
    <property type="component" value="Unassembled WGS sequence"/>
</dbReference>
<dbReference type="InterPro" id="IPR001373">
    <property type="entry name" value="Cullin_N"/>
</dbReference>
<dbReference type="InterPro" id="IPR016159">
    <property type="entry name" value="Cullin_repeat-like_dom_sf"/>
</dbReference>
<dbReference type="Gene3D" id="3.30.230.130">
    <property type="entry name" value="Cullin, Chain C, Domain 2"/>
    <property type="match status" value="1"/>
</dbReference>
<comment type="similarity">
    <text evidence="1 5 6">Belongs to the cullin family.</text>
</comment>
<proteinExistence type="inferred from homology"/>
<dbReference type="Gene3D" id="1.20.1310.10">
    <property type="entry name" value="Cullin Repeats"/>
    <property type="match status" value="4"/>
</dbReference>
<evidence type="ECO:0000256" key="1">
    <source>
        <dbReference type="ARBA" id="ARBA00006019"/>
    </source>
</evidence>
<evidence type="ECO:0000256" key="4">
    <source>
        <dbReference type="ARBA" id="ARBA00022843"/>
    </source>
</evidence>
<dbReference type="GO" id="GO:0031625">
    <property type="term" value="F:ubiquitin protein ligase binding"/>
    <property type="evidence" value="ECO:0007669"/>
    <property type="project" value="InterPro"/>
</dbReference>
<reference evidence="8 9" key="2">
    <citation type="journal article" date="2019" name="G3 (Bethesda)">
        <title>Hybrid Assembly of the Genome of the Entomopathogenic Nematode Steinernema carpocapsae Identifies the X-Chromosome.</title>
        <authorList>
            <person name="Serra L."/>
            <person name="Macchietto M."/>
            <person name="Macias-Munoz A."/>
            <person name="McGill C.J."/>
            <person name="Rodriguez I.M."/>
            <person name="Rodriguez B."/>
            <person name="Murad R."/>
            <person name="Mortazavi A."/>
        </authorList>
    </citation>
    <scope>NUCLEOTIDE SEQUENCE [LARGE SCALE GENOMIC DNA]</scope>
    <source>
        <strain evidence="8 9">ALL</strain>
    </source>
</reference>
<dbReference type="Pfam" id="PF26557">
    <property type="entry name" value="Cullin_AB"/>
    <property type="match status" value="1"/>
</dbReference>
<dbReference type="GO" id="GO:0006511">
    <property type="term" value="P:ubiquitin-dependent protein catabolic process"/>
    <property type="evidence" value="ECO:0007669"/>
    <property type="project" value="InterPro"/>
</dbReference>
<dbReference type="InterPro" id="IPR036317">
    <property type="entry name" value="Cullin_homology_sf"/>
</dbReference>
<evidence type="ECO:0000313" key="9">
    <source>
        <dbReference type="Proteomes" id="UP000298663"/>
    </source>
</evidence>
<evidence type="ECO:0000313" key="8">
    <source>
        <dbReference type="EMBL" id="TKR63388.1"/>
    </source>
</evidence>
<dbReference type="InterPro" id="IPR016158">
    <property type="entry name" value="Cullin_homology"/>
</dbReference>
<accession>A0A4U5M3P4</accession>
<evidence type="ECO:0000256" key="5">
    <source>
        <dbReference type="PROSITE-ProRule" id="PRU00330"/>
    </source>
</evidence>
<protein>
    <recommendedName>
        <fullName evidence="7">Cullin family profile domain-containing protein</fullName>
    </recommendedName>
</protein>
<keyword evidence="4" id="KW-0832">Ubl conjugation</keyword>